<protein>
    <submittedName>
        <fullName evidence="2">Uncharacterized protein</fullName>
    </submittedName>
</protein>
<gene>
    <name evidence="2" type="ORF">AVEN_121612_1</name>
</gene>
<reference evidence="2 3" key="1">
    <citation type="journal article" date="2019" name="Sci. Rep.">
        <title>Orb-weaving spider Araneus ventricosus genome elucidates the spidroin gene catalogue.</title>
        <authorList>
            <person name="Kono N."/>
            <person name="Nakamura H."/>
            <person name="Ohtoshi R."/>
            <person name="Moran D.A.P."/>
            <person name="Shinohara A."/>
            <person name="Yoshida Y."/>
            <person name="Fujiwara M."/>
            <person name="Mori M."/>
            <person name="Tomita M."/>
            <person name="Arakawa K."/>
        </authorList>
    </citation>
    <scope>NUCLEOTIDE SEQUENCE [LARGE SCALE GENOMIC DNA]</scope>
</reference>
<feature type="compositionally biased region" description="Low complexity" evidence="1">
    <location>
        <begin position="8"/>
        <end position="27"/>
    </location>
</feature>
<feature type="region of interest" description="Disordered" evidence="1">
    <location>
        <begin position="1"/>
        <end position="81"/>
    </location>
</feature>
<evidence type="ECO:0000313" key="3">
    <source>
        <dbReference type="Proteomes" id="UP000499080"/>
    </source>
</evidence>
<evidence type="ECO:0000256" key="1">
    <source>
        <dbReference type="SAM" id="MobiDB-lite"/>
    </source>
</evidence>
<sequence>MKLQKKIVSASVSSSPTFSTRSTSFPSLIHSSADESDQDSFQLVKSKKTEKKRGSAPRSDISKKKVPCSQAPPETRKPKVPSIVINDKLKTTPLLKTLETLYEKRIMGKMINGKRLKFSLKCMKTTGTFRDISPRSI</sequence>
<dbReference type="Proteomes" id="UP000499080">
    <property type="component" value="Unassembled WGS sequence"/>
</dbReference>
<dbReference type="AlphaFoldDB" id="A0A4Y2DVF4"/>
<proteinExistence type="predicted"/>
<name>A0A4Y2DVF4_ARAVE</name>
<organism evidence="2 3">
    <name type="scientific">Araneus ventricosus</name>
    <name type="common">Orbweaver spider</name>
    <name type="synonym">Epeira ventricosa</name>
    <dbReference type="NCBI Taxonomy" id="182803"/>
    <lineage>
        <taxon>Eukaryota</taxon>
        <taxon>Metazoa</taxon>
        <taxon>Ecdysozoa</taxon>
        <taxon>Arthropoda</taxon>
        <taxon>Chelicerata</taxon>
        <taxon>Arachnida</taxon>
        <taxon>Araneae</taxon>
        <taxon>Araneomorphae</taxon>
        <taxon>Entelegynae</taxon>
        <taxon>Araneoidea</taxon>
        <taxon>Araneidae</taxon>
        <taxon>Araneus</taxon>
    </lineage>
</organism>
<keyword evidence="3" id="KW-1185">Reference proteome</keyword>
<feature type="compositionally biased region" description="Basic residues" evidence="1">
    <location>
        <begin position="45"/>
        <end position="55"/>
    </location>
</feature>
<evidence type="ECO:0000313" key="2">
    <source>
        <dbReference type="EMBL" id="GBM20307.1"/>
    </source>
</evidence>
<accession>A0A4Y2DVF4</accession>
<dbReference type="EMBL" id="BGPR01167944">
    <property type="protein sequence ID" value="GBM20307.1"/>
    <property type="molecule type" value="Genomic_DNA"/>
</dbReference>
<comment type="caution">
    <text evidence="2">The sequence shown here is derived from an EMBL/GenBank/DDBJ whole genome shotgun (WGS) entry which is preliminary data.</text>
</comment>